<dbReference type="Proteomes" id="UP001321473">
    <property type="component" value="Unassembled WGS sequence"/>
</dbReference>
<evidence type="ECO:0000313" key="3">
    <source>
        <dbReference type="Proteomes" id="UP001321473"/>
    </source>
</evidence>
<feature type="compositionally biased region" description="Basic residues" evidence="1">
    <location>
        <begin position="50"/>
        <end position="62"/>
    </location>
</feature>
<gene>
    <name evidence="2" type="ORF">V5799_025080</name>
</gene>
<protein>
    <submittedName>
        <fullName evidence="2">Uncharacterized protein</fullName>
    </submittedName>
</protein>
<feature type="region of interest" description="Disordered" evidence="1">
    <location>
        <begin position="1"/>
        <end position="121"/>
    </location>
</feature>
<dbReference type="EMBL" id="JARKHS020019458">
    <property type="protein sequence ID" value="KAK8771676.1"/>
    <property type="molecule type" value="Genomic_DNA"/>
</dbReference>
<organism evidence="2 3">
    <name type="scientific">Amblyomma americanum</name>
    <name type="common">Lone star tick</name>
    <dbReference type="NCBI Taxonomy" id="6943"/>
    <lineage>
        <taxon>Eukaryota</taxon>
        <taxon>Metazoa</taxon>
        <taxon>Ecdysozoa</taxon>
        <taxon>Arthropoda</taxon>
        <taxon>Chelicerata</taxon>
        <taxon>Arachnida</taxon>
        <taxon>Acari</taxon>
        <taxon>Parasitiformes</taxon>
        <taxon>Ixodida</taxon>
        <taxon>Ixodoidea</taxon>
        <taxon>Ixodidae</taxon>
        <taxon>Amblyomminae</taxon>
        <taxon>Amblyomma</taxon>
    </lineage>
</organism>
<accession>A0AAQ4EAC1</accession>
<reference evidence="2 3" key="1">
    <citation type="journal article" date="2023" name="Arcadia Sci">
        <title>De novo assembly of a long-read Amblyomma americanum tick genome.</title>
        <authorList>
            <person name="Chou S."/>
            <person name="Poskanzer K.E."/>
            <person name="Rollins M."/>
            <person name="Thuy-Boun P.S."/>
        </authorList>
    </citation>
    <scope>NUCLEOTIDE SEQUENCE [LARGE SCALE GENOMIC DNA]</scope>
    <source>
        <strain evidence="2">F_SG_1</strain>
        <tissue evidence="2">Salivary glands</tissue>
    </source>
</reference>
<evidence type="ECO:0000313" key="2">
    <source>
        <dbReference type="EMBL" id="KAK8771676.1"/>
    </source>
</evidence>
<feature type="compositionally biased region" description="Basic and acidic residues" evidence="1">
    <location>
        <begin position="95"/>
        <end position="107"/>
    </location>
</feature>
<name>A0AAQ4EAC1_AMBAM</name>
<dbReference type="AlphaFoldDB" id="A0AAQ4EAC1"/>
<comment type="caution">
    <text evidence="2">The sequence shown here is derived from an EMBL/GenBank/DDBJ whole genome shotgun (WGS) entry which is preliminary data.</text>
</comment>
<feature type="compositionally biased region" description="Polar residues" evidence="1">
    <location>
        <begin position="1"/>
        <end position="15"/>
    </location>
</feature>
<keyword evidence="3" id="KW-1185">Reference proteome</keyword>
<sequence length="165" mass="17975">MEAAPTTTCSGTQADNGLMGADEEEVMQQDAGDGESSLTQEELNWEVFHSKRRKKRKRRAGKNRAAPKAGDPVSGTNKGKMAPTNGSADGMTQPGDDKNIQKEETRRQPKQMLPPLPKDDAKIIIRPCGGLKVQDMKPYQATRAIVEACGGKIKEEDFPVRLQPG</sequence>
<evidence type="ECO:0000256" key="1">
    <source>
        <dbReference type="SAM" id="MobiDB-lite"/>
    </source>
</evidence>
<proteinExistence type="predicted"/>